<proteinExistence type="predicted"/>
<dbReference type="Proteomes" id="UP001237642">
    <property type="component" value="Unassembled WGS sequence"/>
</dbReference>
<keyword evidence="3" id="KW-1185">Reference proteome</keyword>
<dbReference type="EMBL" id="JAUIZM010000006">
    <property type="protein sequence ID" value="KAK1378900.1"/>
    <property type="molecule type" value="Genomic_DNA"/>
</dbReference>
<evidence type="ECO:0000313" key="2">
    <source>
        <dbReference type="EMBL" id="KAK1378900.1"/>
    </source>
</evidence>
<dbReference type="AlphaFoldDB" id="A0AAD8MJZ2"/>
<comment type="caution">
    <text evidence="2">The sequence shown here is derived from an EMBL/GenBank/DDBJ whole genome shotgun (WGS) entry which is preliminary data.</text>
</comment>
<evidence type="ECO:0000256" key="1">
    <source>
        <dbReference type="SAM" id="MobiDB-lite"/>
    </source>
</evidence>
<gene>
    <name evidence="2" type="ORF">POM88_025644</name>
</gene>
<sequence length="108" mass="11606">MAQHKVLSVPVVDVDAPEGASWIDRYLGIIEFAGIAVWILHQSEKKDGSANTDFIPDSEPPMSPAVARAASGMSSPKYKGASPFDEASISGDFFDALNNSEFYKNAKV</sequence>
<name>A0AAD8MJZ2_9APIA</name>
<reference evidence="2" key="2">
    <citation type="submission" date="2023-05" db="EMBL/GenBank/DDBJ databases">
        <authorList>
            <person name="Schelkunov M.I."/>
        </authorList>
    </citation>
    <scope>NUCLEOTIDE SEQUENCE</scope>
    <source>
        <strain evidence="2">Hsosn_3</strain>
        <tissue evidence="2">Leaf</tissue>
    </source>
</reference>
<reference evidence="2" key="1">
    <citation type="submission" date="2023-02" db="EMBL/GenBank/DDBJ databases">
        <title>Genome of toxic invasive species Heracleum sosnowskyi carries increased number of genes despite the absence of recent whole-genome duplications.</title>
        <authorList>
            <person name="Schelkunov M."/>
            <person name="Shtratnikova V."/>
            <person name="Makarenko M."/>
            <person name="Klepikova A."/>
            <person name="Omelchenko D."/>
            <person name="Novikova G."/>
            <person name="Obukhova E."/>
            <person name="Bogdanov V."/>
            <person name="Penin A."/>
            <person name="Logacheva M."/>
        </authorList>
    </citation>
    <scope>NUCLEOTIDE SEQUENCE</scope>
    <source>
        <strain evidence="2">Hsosn_3</strain>
        <tissue evidence="2">Leaf</tissue>
    </source>
</reference>
<protein>
    <submittedName>
        <fullName evidence="2">Uncharacterized protein</fullName>
    </submittedName>
</protein>
<evidence type="ECO:0000313" key="3">
    <source>
        <dbReference type="Proteomes" id="UP001237642"/>
    </source>
</evidence>
<feature type="region of interest" description="Disordered" evidence="1">
    <location>
        <begin position="47"/>
        <end position="82"/>
    </location>
</feature>
<accession>A0AAD8MJZ2</accession>
<organism evidence="2 3">
    <name type="scientific">Heracleum sosnowskyi</name>
    <dbReference type="NCBI Taxonomy" id="360622"/>
    <lineage>
        <taxon>Eukaryota</taxon>
        <taxon>Viridiplantae</taxon>
        <taxon>Streptophyta</taxon>
        <taxon>Embryophyta</taxon>
        <taxon>Tracheophyta</taxon>
        <taxon>Spermatophyta</taxon>
        <taxon>Magnoliopsida</taxon>
        <taxon>eudicotyledons</taxon>
        <taxon>Gunneridae</taxon>
        <taxon>Pentapetalae</taxon>
        <taxon>asterids</taxon>
        <taxon>campanulids</taxon>
        <taxon>Apiales</taxon>
        <taxon>Apiaceae</taxon>
        <taxon>Apioideae</taxon>
        <taxon>apioid superclade</taxon>
        <taxon>Tordylieae</taxon>
        <taxon>Tordyliinae</taxon>
        <taxon>Heracleum</taxon>
    </lineage>
</organism>